<dbReference type="GO" id="GO:0007165">
    <property type="term" value="P:signal transduction"/>
    <property type="evidence" value="ECO:0007669"/>
    <property type="project" value="TreeGrafter"/>
</dbReference>
<evidence type="ECO:0000313" key="9">
    <source>
        <dbReference type="Proteomes" id="UP000694580"/>
    </source>
</evidence>
<feature type="compositionally biased region" description="Basic and acidic residues" evidence="6">
    <location>
        <begin position="174"/>
        <end position="195"/>
    </location>
</feature>
<feature type="region of interest" description="Disordered" evidence="6">
    <location>
        <begin position="1473"/>
        <end position="1499"/>
    </location>
</feature>
<reference evidence="8" key="3">
    <citation type="submission" date="2025-09" db="UniProtKB">
        <authorList>
            <consortium name="Ensembl"/>
        </authorList>
    </citation>
    <scope>IDENTIFICATION</scope>
</reference>
<keyword evidence="5" id="KW-0449">Lipoprotein</keyword>
<accession>A0AAY4AZ66</accession>
<evidence type="ECO:0000256" key="1">
    <source>
        <dbReference type="ARBA" id="ARBA00004635"/>
    </source>
</evidence>
<feature type="compositionally biased region" description="Basic and acidic residues" evidence="6">
    <location>
        <begin position="322"/>
        <end position="336"/>
    </location>
</feature>
<keyword evidence="4" id="KW-0472">Membrane</keyword>
<dbReference type="GO" id="GO:0051018">
    <property type="term" value="F:protein kinase A binding"/>
    <property type="evidence" value="ECO:0007669"/>
    <property type="project" value="InterPro"/>
</dbReference>
<feature type="region of interest" description="Disordered" evidence="6">
    <location>
        <begin position="152"/>
        <end position="269"/>
    </location>
</feature>
<feature type="region of interest" description="Disordered" evidence="6">
    <location>
        <begin position="1577"/>
        <end position="1669"/>
    </location>
</feature>
<feature type="compositionally biased region" description="Basic and acidic residues" evidence="6">
    <location>
        <begin position="383"/>
        <end position="393"/>
    </location>
</feature>
<evidence type="ECO:0000313" key="8">
    <source>
        <dbReference type="Ensembl" id="ENSDCDP00010013690.1"/>
    </source>
</evidence>
<feature type="compositionally biased region" description="Polar residues" evidence="6">
    <location>
        <begin position="1629"/>
        <end position="1652"/>
    </location>
</feature>
<keyword evidence="3" id="KW-0112">Calmodulin-binding</keyword>
<dbReference type="InterPro" id="IPR001573">
    <property type="entry name" value="AKAP_WSK"/>
</dbReference>
<dbReference type="GeneID" id="114802977"/>
<feature type="compositionally biased region" description="Basic and acidic residues" evidence="6">
    <location>
        <begin position="22"/>
        <end position="37"/>
    </location>
</feature>
<dbReference type="GeneTree" id="ENSGT00730000111244"/>
<dbReference type="PANTHER" id="PTHR23209:SF4">
    <property type="entry name" value="A-KINASE ANCHOR PROTEIN 12"/>
    <property type="match status" value="1"/>
</dbReference>
<dbReference type="GO" id="GO:0016020">
    <property type="term" value="C:membrane"/>
    <property type="evidence" value="ECO:0007669"/>
    <property type="project" value="UniProtKB-SubCell"/>
</dbReference>
<dbReference type="PROSITE" id="PS51893">
    <property type="entry name" value="AKAP_CAM_BD"/>
    <property type="match status" value="3"/>
</dbReference>
<feature type="compositionally biased region" description="Polar residues" evidence="6">
    <location>
        <begin position="1520"/>
        <end position="1531"/>
    </location>
</feature>
<comment type="subcellular location">
    <subcellularLocation>
        <location evidence="1">Membrane</location>
        <topology evidence="1">Lipid-anchor</topology>
    </subcellularLocation>
</comment>
<feature type="compositionally biased region" description="Basic and acidic residues" evidence="6">
    <location>
        <begin position="291"/>
        <end position="305"/>
    </location>
</feature>
<reference evidence="8" key="2">
    <citation type="submission" date="2025-08" db="UniProtKB">
        <authorList>
            <consortium name="Ensembl"/>
        </authorList>
    </citation>
    <scope>IDENTIFICATION</scope>
</reference>
<feature type="compositionally biased region" description="Acidic residues" evidence="6">
    <location>
        <begin position="306"/>
        <end position="315"/>
    </location>
</feature>
<feature type="region of interest" description="Disordered" evidence="6">
    <location>
        <begin position="1"/>
        <end position="127"/>
    </location>
</feature>
<organism evidence="8 9">
    <name type="scientific">Denticeps clupeoides</name>
    <name type="common">denticle herring</name>
    <dbReference type="NCBI Taxonomy" id="299321"/>
    <lineage>
        <taxon>Eukaryota</taxon>
        <taxon>Metazoa</taxon>
        <taxon>Chordata</taxon>
        <taxon>Craniata</taxon>
        <taxon>Vertebrata</taxon>
        <taxon>Euteleostomi</taxon>
        <taxon>Actinopterygii</taxon>
        <taxon>Neopterygii</taxon>
        <taxon>Teleostei</taxon>
        <taxon>Clupei</taxon>
        <taxon>Clupeiformes</taxon>
        <taxon>Denticipitoidei</taxon>
        <taxon>Denticipitidae</taxon>
        <taxon>Denticeps</taxon>
    </lineage>
</organism>
<dbReference type="GO" id="GO:0010739">
    <property type="term" value="P:positive regulation of protein kinase A signaling"/>
    <property type="evidence" value="ECO:0007669"/>
    <property type="project" value="InterPro"/>
</dbReference>
<evidence type="ECO:0000256" key="6">
    <source>
        <dbReference type="SAM" id="MobiDB-lite"/>
    </source>
</evidence>
<dbReference type="PANTHER" id="PTHR23209">
    <property type="entry name" value="A-KINASE ANCHOR PROTEIN 12"/>
    <property type="match status" value="1"/>
</dbReference>
<evidence type="ECO:0000256" key="3">
    <source>
        <dbReference type="ARBA" id="ARBA00022860"/>
    </source>
</evidence>
<evidence type="ECO:0000256" key="2">
    <source>
        <dbReference type="ARBA" id="ARBA00022553"/>
    </source>
</evidence>
<feature type="compositionally biased region" description="Basic and acidic residues" evidence="6">
    <location>
        <begin position="791"/>
        <end position="800"/>
    </location>
</feature>
<feature type="compositionally biased region" description="Low complexity" evidence="6">
    <location>
        <begin position="513"/>
        <end position="530"/>
    </location>
</feature>
<protein>
    <recommendedName>
        <fullName evidence="7">A kinase-anchoring proteins AKAP-5 and AKAP-12 calmodulin (CaM)-binding domain-containing protein</fullName>
    </recommendedName>
</protein>
<reference evidence="8 9" key="1">
    <citation type="submission" date="2020-06" db="EMBL/GenBank/DDBJ databases">
        <authorList>
            <consortium name="Wellcome Sanger Institute Data Sharing"/>
        </authorList>
    </citation>
    <scope>NUCLEOTIDE SEQUENCE [LARGE SCALE GENOMIC DNA]</scope>
</reference>
<feature type="region of interest" description="Disordered" evidence="6">
    <location>
        <begin position="1520"/>
        <end position="1555"/>
    </location>
</feature>
<dbReference type="Ensembl" id="ENSDCDT00010014447.1">
    <property type="protein sequence ID" value="ENSDCDP00010013690.1"/>
    <property type="gene ID" value="ENSDCDG00010006268.1"/>
</dbReference>
<dbReference type="GO" id="GO:0005516">
    <property type="term" value="F:calmodulin binding"/>
    <property type="evidence" value="ECO:0007669"/>
    <property type="project" value="UniProtKB-KW"/>
</dbReference>
<feature type="compositionally biased region" description="Polar residues" evidence="6">
    <location>
        <begin position="573"/>
        <end position="582"/>
    </location>
</feature>
<feature type="domain" description="A kinase-anchoring proteins AKAP-5 and AKAP-12 calmodulin (CaM)-binding" evidence="7">
    <location>
        <begin position="539"/>
        <end position="559"/>
    </location>
</feature>
<feature type="region of interest" description="Disordered" evidence="6">
    <location>
        <begin position="284"/>
        <end position="850"/>
    </location>
</feature>
<feature type="compositionally biased region" description="Basic and acidic residues" evidence="6">
    <location>
        <begin position="586"/>
        <end position="623"/>
    </location>
</feature>
<dbReference type="InterPro" id="IPR028540">
    <property type="entry name" value="AKAP12"/>
</dbReference>
<feature type="compositionally biased region" description="Polar residues" evidence="6">
    <location>
        <begin position="719"/>
        <end position="729"/>
    </location>
</feature>
<feature type="compositionally biased region" description="Acidic residues" evidence="6">
    <location>
        <begin position="221"/>
        <end position="230"/>
    </location>
</feature>
<dbReference type="Proteomes" id="UP000694580">
    <property type="component" value="Chromosome 14"/>
</dbReference>
<feature type="compositionally biased region" description="Basic and acidic residues" evidence="6">
    <location>
        <begin position="1654"/>
        <end position="1668"/>
    </location>
</feature>
<feature type="compositionally biased region" description="Basic and acidic residues" evidence="6">
    <location>
        <begin position="116"/>
        <end position="127"/>
    </location>
</feature>
<feature type="compositionally biased region" description="Polar residues" evidence="6">
    <location>
        <begin position="40"/>
        <end position="50"/>
    </location>
</feature>
<dbReference type="GO" id="GO:0090036">
    <property type="term" value="P:regulation of protein kinase C signaling"/>
    <property type="evidence" value="ECO:0007669"/>
    <property type="project" value="InterPro"/>
</dbReference>
<gene>
    <name evidence="8" type="primary">akap12b</name>
</gene>
<evidence type="ECO:0000259" key="7">
    <source>
        <dbReference type="PROSITE" id="PS51893"/>
    </source>
</evidence>
<sequence>MGATTSAQRDAVSPEDAVAQEQDARQGPEEQDADAKVLQKNGQISISSLDGKSDGQTELDHSEENTLAEVGQTDAVSQKEDSPARMEMIQDETAPQVNGENEENKLADADEITTTEEEKAAEDKPTETNEVGFKKIFRFVGFKFTLKKDKNEKSEPVQLLTVKKEEDAEMGVSDDAKEESAAEEAAHAEGVKETEAETITVEPGDDTAETSVTEPDKTEAPDEEAEATEPADEKAEATEPATEAEAMLTPEKESEIVPSDSPVTQETPSAFKRFFTQGIFSNLRKKTSFKKTKDEEPSKDKTAEEDIKEAEENADAEAPAEGGEKTTEEGEKVIEEPKEDADIKEEEQPATPEKTNEEPTVDITATVTEEPKQDEIEAPSEPLSKDKTEKDEVSEIETTDSAKTTKEDAEDASERQPGQDKAPAEAAAESELVSSQEKAKVQGSPLKKLFTGAGLKKLSSKKQKGKKEAETKLTESGEAACEQIQSSTESAEGQRPDSSPSSPEESGEHVLGEVPSADASPEAEAEASTSDGERKKDGILPWASFKKLVTPKKRVKRPSESEDESAPVDKNKSATLSSTESAVSAEKTEEPKPSDEKPEEPKASEQKVEKLESSTEEPKKKMDTSVSWEALICVGSSKKRARKTSDSDDEETKIEETAQQSAEEKVKTGESALGSSQEADHENLASSPEPEGELVSTWESLKRLVTHRKKKPDDKTEDTSGAEQTTSDSEIPKEESTFSLKKLIPGRRKKKSEGKQEQVSSDVGSAEEDSDTPAVVPLSEYDNDQTQTTTEDSKTEETKPEAALSATPGKVSAEDRAPSWISATVEDVEEEGKQLSDIPEEGDTAATPKSTDNSIAEDIVELTSEAVTALEQPLVSVVEETEMVSAVSRITASPVTSGETTPVPRDGEIKETEVVLQEVVETVTVIKGTMSVTLTEDQKEVAAVSTEPHQIESATLEDKVVYVAHEKTEATSICTGLVTQEIESFEMETTVSSVQPIITVTETVATEVVVEDKTETTVFSMQPLTTVTETVATEVVVEDKAEKCENACVTEDRVHEAEVQITEVLMPLENAIEMHMEEIKEDPAASEIQEPTAVKIATINAVPVEAEVLEEPVMVENSPKVETVGPIEPTIEESLSTQTAEVTEVAVAEAEKVQELDSVDEMVAKAELTKVEEVFEAVTQEFATSLLAEPAKTTEAKEVPDAVNAHADDFTLVKETVCISAAEAAVETVAIETTDDHEIEGEVVNVVASETVEQPSSESVSEVSAIVQEVCEKVPDLPEGTQAEHVKEEEIIEEKSTVLVQTVIQNVVENLSVGTEQAESGMEPEENLASMAEQEVLLKSEPEPTKPKTKLDDNLVSEAPAVKVSGEEVLEQPAVPEATDKGEDITPDLTEIHPTTIIKAISVTETLPVCVLREIEAVDEEVAVLTVDGTQESQEETKVDFKQAEEEVKVSLEEEKVGSKDTVQTKEAEMEMDVQSKVQAEQVTEVQPEKQPTTEEPETTAVVAEPVICVFRLAEMSDQGNSQVLSETSVQTEEKSQVETTTDVEAEQPVDAADSLNQPEIVVELCQTVQQIEIEKAEEFTDSVENAEGAGDGVAQEITAETNMKDDGAAGQELTPDSLQAPLEEPQKEASTQETPSQEEATNAKENATCQNADAKDTAVEAKPKVEKTANAVAAEVVEEVIEEAVKEIEPVSNEIATVS</sequence>
<feature type="compositionally biased region" description="Basic and acidic residues" evidence="6">
    <location>
        <begin position="51"/>
        <end position="64"/>
    </location>
</feature>
<name>A0AAY4AZ66_9TELE</name>
<keyword evidence="9" id="KW-1185">Reference proteome</keyword>
<feature type="compositionally biased region" description="Basic and acidic residues" evidence="6">
    <location>
        <begin position="466"/>
        <end position="475"/>
    </location>
</feature>
<feature type="domain" description="A kinase-anchoring proteins AKAP-5 and AKAP-12 calmodulin (CaM)-binding" evidence="7">
    <location>
        <begin position="734"/>
        <end position="754"/>
    </location>
</feature>
<feature type="compositionally biased region" description="Basic and acidic residues" evidence="6">
    <location>
        <begin position="403"/>
        <end position="418"/>
    </location>
</feature>
<dbReference type="RefSeq" id="XP_028858001.1">
    <property type="nucleotide sequence ID" value="XM_029002168.1"/>
</dbReference>
<dbReference type="GO" id="GO:0005737">
    <property type="term" value="C:cytoplasm"/>
    <property type="evidence" value="ECO:0007669"/>
    <property type="project" value="TreeGrafter"/>
</dbReference>
<evidence type="ECO:0000256" key="5">
    <source>
        <dbReference type="ARBA" id="ARBA00023288"/>
    </source>
</evidence>
<feature type="domain" description="A kinase-anchoring proteins AKAP-5 and AKAP-12 calmodulin (CaM)-binding" evidence="7">
    <location>
        <begin position="695"/>
        <end position="715"/>
    </location>
</feature>
<evidence type="ECO:0000256" key="4">
    <source>
        <dbReference type="ARBA" id="ARBA00023136"/>
    </source>
</evidence>
<dbReference type="Pfam" id="PF03832">
    <property type="entry name" value="WSK"/>
    <property type="match status" value="2"/>
</dbReference>
<keyword evidence="2" id="KW-0597">Phosphoprotein</keyword>
<proteinExistence type="predicted"/>